<dbReference type="STRING" id="1895771.BGO89_03205"/>
<evidence type="ECO:0000259" key="5">
    <source>
        <dbReference type="Pfam" id="PF01841"/>
    </source>
</evidence>
<dbReference type="InterPro" id="IPR019734">
    <property type="entry name" value="TPR_rpt"/>
</dbReference>
<dbReference type="InterPro" id="IPR002931">
    <property type="entry name" value="Transglutaminase-like"/>
</dbReference>
<dbReference type="Gene3D" id="2.60.40.3140">
    <property type="match status" value="1"/>
</dbReference>
<dbReference type="Pfam" id="PF12969">
    <property type="entry name" value="DUF3857"/>
    <property type="match status" value="1"/>
</dbReference>
<evidence type="ECO:0000256" key="4">
    <source>
        <dbReference type="SAM" id="SignalP"/>
    </source>
</evidence>
<sequence length="1254" mass="140774">MRSAWVLSTVTTVFLALSSSSLCSAHSTDDGWSALRKNKEADAIAQFRSALAQNPRDVRAALGLSYAYGMLQNSKDSWNAFRTALTSAPDGAPYLYASILTDRFTSQVYDPSSGILELLGDAIKRPDSLGILQAMALEQMGMIAERRGRIDEARSLYRRIGAVRTWRLAGPFDNTSASGFDRSFPPEYQDSATATFNGASGAIVRWNEPKVFRNDGWIDMARYFPTNRGVFYGITYTFAPKRMRAQLRLGTSGAFKLFLNDSVVNESIDEHNNDVDTYVAEVWLESGWNRILVKCCNSELTSCNFFLRITDAAGIPVPDLQFSTSSFPANKGKAEAVRIDNPYTAWFRRAIERDPNALENYLLLAECHLRNDQAIDAELVLRNALERAPDCIPVLTLLLEAYQRGGKTDEYATTMERIALLRPDLPLPLGYKFQTALAADRLEEAAQTLDGLSRIIPGTVSFYDNALSLARRRNRIADMNELYVRAFEDHPENVNYAAMNATMALQTSQRHAAAIAIIQRHLSFAYTEQGLLILANLQRDAGRLDEWEGTFKKLFDLSPAAPGYHVVMSDVYSARKQYDQALAHIKQALAISPGASVLWARAGALDRTLYDSAGAFMSFTQALECDPANFDAREALRDVTGAASPFSIMPSANIDSIIASSPMAAEAPDAAAVYLFDDLRRVVYDGSRAEVLRETVIKILTTEGIDAFKEYRLPFSGDGSLIIEKAIVRKADGREIPADHNSGLLVFKGLVPGDYLIIRTRSRESRSGRLAKYFWDSYDFNAFYPVLLSRYSILVPVGTSFKWQTDNWSSDPRITPTPFGTLYTWTNRNEPAIEYEEGMPDYGSIGKQLQVSSVDSWRDLISWYYDIARTKTRSSYEIASLMKDLLPKDASEADVIKAVYQYITSEIRYSSVPFRQSGIVPQKARDVLVTRIGDCKDVATLCIAMLAERNIEAYHVLLRTNTSPLFRTPLPSIPFDHCIVAIMSKKGLMYMDLTADNIPVGSLPFGDVDGLALMIKPGEAEPFRLGKSDFPANNIQVTTAMNLLDDGSAHFTQTFTHTGARTQLYRSAWKGKSRREQEKQIVEMLAQDYPDVSLEAFDIRNLDSLTQNLTYTLTYLAPTYVTEAGDFLFFRVPWFGEFHPDGALSYEKREYPYEFSNYQDTVAERITIRLPKGYTPSGLKPVNSFIHDAAEYDVRNDLRGSDLVLNRRTVFKRNYVMPEEYTSYKTFYNQCVKNDRRHMLLVPRGTTVRPPSRP</sequence>
<evidence type="ECO:0000259" key="6">
    <source>
        <dbReference type="Pfam" id="PF12969"/>
    </source>
</evidence>
<dbReference type="Gene3D" id="3.10.620.30">
    <property type="match status" value="1"/>
</dbReference>
<evidence type="ECO:0000313" key="8">
    <source>
        <dbReference type="Proteomes" id="UP000184233"/>
    </source>
</evidence>
<accession>A0A1M3L0L2</accession>
<dbReference type="PANTHER" id="PTHR45586:SF1">
    <property type="entry name" value="LIPOPOLYSACCHARIDE ASSEMBLY PROTEIN B"/>
    <property type="match status" value="1"/>
</dbReference>
<dbReference type="InterPro" id="IPR011990">
    <property type="entry name" value="TPR-like_helical_dom_sf"/>
</dbReference>
<feature type="signal peptide" evidence="4">
    <location>
        <begin position="1"/>
        <end position="25"/>
    </location>
</feature>
<dbReference type="Proteomes" id="UP000184233">
    <property type="component" value="Unassembled WGS sequence"/>
</dbReference>
<evidence type="ECO:0000256" key="2">
    <source>
        <dbReference type="ARBA" id="ARBA00022803"/>
    </source>
</evidence>
<dbReference type="InterPro" id="IPR024618">
    <property type="entry name" value="DUF3857"/>
</dbReference>
<feature type="domain" description="DUF3857" evidence="6">
    <location>
        <begin position="745"/>
        <end position="833"/>
    </location>
</feature>
<dbReference type="InterPro" id="IPR038765">
    <property type="entry name" value="Papain-like_cys_pep_sf"/>
</dbReference>
<dbReference type="SMART" id="SM00028">
    <property type="entry name" value="TPR"/>
    <property type="match status" value="4"/>
</dbReference>
<dbReference type="PANTHER" id="PTHR45586">
    <property type="entry name" value="TPR REPEAT-CONTAINING PROTEIN PA4667"/>
    <property type="match status" value="1"/>
</dbReference>
<dbReference type="PROSITE" id="PS50005">
    <property type="entry name" value="TPR"/>
    <property type="match status" value="1"/>
</dbReference>
<keyword evidence="2 3" id="KW-0802">TPR repeat</keyword>
<keyword evidence="1" id="KW-0677">Repeat</keyword>
<organism evidence="7 8">
    <name type="scientific">Candidatus Kapaibacterium thiocyanatum</name>
    <dbReference type="NCBI Taxonomy" id="1895771"/>
    <lineage>
        <taxon>Bacteria</taxon>
        <taxon>Pseudomonadati</taxon>
        <taxon>Candidatus Kapaibacteriota</taxon>
        <taxon>Candidatus Kapaibacteriia</taxon>
        <taxon>Candidatus Kapaibacteriales</taxon>
        <taxon>Candidatus Kapaibacteriaceae</taxon>
        <taxon>Candidatus Kapaibacterium</taxon>
    </lineage>
</organism>
<evidence type="ECO:0000256" key="1">
    <source>
        <dbReference type="ARBA" id="ARBA00022737"/>
    </source>
</evidence>
<dbReference type="EMBL" id="MKVH01000019">
    <property type="protein sequence ID" value="OJX58251.1"/>
    <property type="molecule type" value="Genomic_DNA"/>
</dbReference>
<dbReference type="Pfam" id="PF01841">
    <property type="entry name" value="Transglut_core"/>
    <property type="match status" value="1"/>
</dbReference>
<protein>
    <recommendedName>
        <fullName evidence="9">DUF3857 domain-containing protein</fullName>
    </recommendedName>
</protein>
<reference evidence="7 8" key="1">
    <citation type="submission" date="2016-09" db="EMBL/GenBank/DDBJ databases">
        <title>Genome-resolved meta-omics ties microbial dynamics to process performance in biotechnology for thiocyanate degradation.</title>
        <authorList>
            <person name="Kantor R.S."/>
            <person name="Huddy R.J."/>
            <person name="Iyer R."/>
            <person name="Thomas B.C."/>
            <person name="Brown C.T."/>
            <person name="Anantharaman K."/>
            <person name="Tringe S."/>
            <person name="Hettich R.L."/>
            <person name="Harrison S.T."/>
            <person name="Banfield J.F."/>
        </authorList>
    </citation>
    <scope>NUCLEOTIDE SEQUENCE [LARGE SCALE GENOMIC DNA]</scope>
    <source>
        <strain evidence="7">59-99</strain>
    </source>
</reference>
<gene>
    <name evidence="7" type="ORF">BGO89_03205</name>
</gene>
<dbReference type="Gene3D" id="1.25.40.10">
    <property type="entry name" value="Tetratricopeptide repeat domain"/>
    <property type="match status" value="3"/>
</dbReference>
<dbReference type="AlphaFoldDB" id="A0A1M3L0L2"/>
<feature type="domain" description="Transglutaminase-like" evidence="5">
    <location>
        <begin position="888"/>
        <end position="956"/>
    </location>
</feature>
<name>A0A1M3L0L2_9BACT</name>
<dbReference type="Gene3D" id="2.60.120.1130">
    <property type="match status" value="1"/>
</dbReference>
<dbReference type="SUPFAM" id="SSF54001">
    <property type="entry name" value="Cysteine proteinases"/>
    <property type="match status" value="1"/>
</dbReference>
<proteinExistence type="predicted"/>
<dbReference type="InterPro" id="IPR051012">
    <property type="entry name" value="CellSynth/LPSAsmb/PSIAsmb"/>
</dbReference>
<evidence type="ECO:0000256" key="3">
    <source>
        <dbReference type="PROSITE-ProRule" id="PRU00339"/>
    </source>
</evidence>
<feature type="repeat" description="TPR" evidence="3">
    <location>
        <begin position="562"/>
        <end position="595"/>
    </location>
</feature>
<comment type="caution">
    <text evidence="7">The sequence shown here is derived from an EMBL/GenBank/DDBJ whole genome shotgun (WGS) entry which is preliminary data.</text>
</comment>
<dbReference type="SUPFAM" id="SSF48452">
    <property type="entry name" value="TPR-like"/>
    <property type="match status" value="3"/>
</dbReference>
<evidence type="ECO:0000313" key="7">
    <source>
        <dbReference type="EMBL" id="OJX58251.1"/>
    </source>
</evidence>
<evidence type="ECO:0008006" key="9">
    <source>
        <dbReference type="Google" id="ProtNLM"/>
    </source>
</evidence>
<keyword evidence="4" id="KW-0732">Signal</keyword>
<feature type="chain" id="PRO_5013019242" description="DUF3857 domain-containing protein" evidence="4">
    <location>
        <begin position="26"/>
        <end position="1254"/>
    </location>
</feature>